<dbReference type="SUPFAM" id="SSF100950">
    <property type="entry name" value="NagB/RpiA/CoA transferase-like"/>
    <property type="match status" value="1"/>
</dbReference>
<dbReference type="InterPro" id="IPR018321">
    <property type="entry name" value="Glucosamine6P_isomerase_CS"/>
</dbReference>
<dbReference type="InterPro" id="IPR004547">
    <property type="entry name" value="Glucosamine6P_isomerase"/>
</dbReference>
<reference evidence="3 4" key="1">
    <citation type="submission" date="2021-04" db="EMBL/GenBank/DDBJ databases">
        <title>Chitinophaga sp. nov., isolated from the rhizosphere soil.</title>
        <authorList>
            <person name="He S."/>
        </authorList>
    </citation>
    <scope>NUCLEOTIDE SEQUENCE [LARGE SCALE GENOMIC DNA]</scope>
    <source>
        <strain evidence="3 4">2R12</strain>
    </source>
</reference>
<dbReference type="CDD" id="cd01399">
    <property type="entry name" value="GlcN6P_deaminase"/>
    <property type="match status" value="1"/>
</dbReference>
<evidence type="ECO:0000259" key="2">
    <source>
        <dbReference type="Pfam" id="PF01182"/>
    </source>
</evidence>
<dbReference type="InterPro" id="IPR006148">
    <property type="entry name" value="Glc/Gal-6P_isomerase"/>
</dbReference>
<keyword evidence="4" id="KW-1185">Reference proteome</keyword>
<dbReference type="Pfam" id="PF01182">
    <property type="entry name" value="Glucosamine_iso"/>
    <property type="match status" value="1"/>
</dbReference>
<dbReference type="PROSITE" id="PS01161">
    <property type="entry name" value="GLC_GALNAC_ISOMERASE"/>
    <property type="match status" value="1"/>
</dbReference>
<organism evidence="3 4">
    <name type="scientific">Chitinophaga hostae</name>
    <dbReference type="NCBI Taxonomy" id="2831022"/>
    <lineage>
        <taxon>Bacteria</taxon>
        <taxon>Pseudomonadati</taxon>
        <taxon>Bacteroidota</taxon>
        <taxon>Chitinophagia</taxon>
        <taxon>Chitinophagales</taxon>
        <taxon>Chitinophagaceae</taxon>
        <taxon>Chitinophaga</taxon>
    </lineage>
</organism>
<proteinExistence type="predicted"/>
<name>A0ABS5J6N6_9BACT</name>
<dbReference type="InterPro" id="IPR037171">
    <property type="entry name" value="NagB/RpiA_transferase-like"/>
</dbReference>
<feature type="domain" description="Glucosamine/galactosamine-6-phosphate isomerase" evidence="2">
    <location>
        <begin position="10"/>
        <end position="223"/>
    </location>
</feature>
<gene>
    <name evidence="3" type="ORF">KE626_26305</name>
</gene>
<dbReference type="Gene3D" id="3.40.50.1360">
    <property type="match status" value="1"/>
</dbReference>
<sequence length="254" mass="27612">MKIAIYQTYEELSAKVAAHVLELMAAYDQPLLCPASGDTPAGLYKAMADSCRGKQFDVAGWSIVGLDEWVGLNGTDEGSCRYSIDKELFQPLGIAENNICFFDGRSPDLPEECLRTERFIGTRNGIDVAILGVGMNGHIAMNEPGCAIDGRTQVVALHPVTKQVGQKYFTQPQVLEEGITLGMGTLQESRHIILMVSGKHKATIVRRMLEEPATNELPASLLLQHPSVTLFLDADAAICLLNKNLHGESADNRG</sequence>
<evidence type="ECO:0000313" key="3">
    <source>
        <dbReference type="EMBL" id="MBS0030866.1"/>
    </source>
</evidence>
<dbReference type="PANTHER" id="PTHR11280">
    <property type="entry name" value="GLUCOSAMINE-6-PHOSPHATE ISOMERASE"/>
    <property type="match status" value="1"/>
</dbReference>
<protein>
    <submittedName>
        <fullName evidence="3">Glucosamine-6-phosphate deaminase</fullName>
    </submittedName>
</protein>
<evidence type="ECO:0000313" key="4">
    <source>
        <dbReference type="Proteomes" id="UP000676386"/>
    </source>
</evidence>
<dbReference type="Proteomes" id="UP000676386">
    <property type="component" value="Unassembled WGS sequence"/>
</dbReference>
<accession>A0ABS5J6N6</accession>
<evidence type="ECO:0000256" key="1">
    <source>
        <dbReference type="ARBA" id="ARBA00022801"/>
    </source>
</evidence>
<keyword evidence="1" id="KW-0378">Hydrolase</keyword>
<dbReference type="RefSeq" id="WP_211976005.1">
    <property type="nucleotide sequence ID" value="NZ_CBFHAM010000051.1"/>
</dbReference>
<dbReference type="EMBL" id="JAGTXB010000018">
    <property type="protein sequence ID" value="MBS0030866.1"/>
    <property type="molecule type" value="Genomic_DNA"/>
</dbReference>
<comment type="caution">
    <text evidence="3">The sequence shown here is derived from an EMBL/GenBank/DDBJ whole genome shotgun (WGS) entry which is preliminary data.</text>
</comment>
<dbReference type="PANTHER" id="PTHR11280:SF5">
    <property type="entry name" value="GLUCOSAMINE-6-PHOSPHATE ISOMERASE"/>
    <property type="match status" value="1"/>
</dbReference>